<evidence type="ECO:0000259" key="9">
    <source>
        <dbReference type="Pfam" id="PF07715"/>
    </source>
</evidence>
<sequence>MKKNLLASSLSRALAGALVVAAGGAFAQDPAPAAPDGAVKELDTIVVQGEISYRDRADDIAPTLSYDLEYFQRFEPLTVGDMLKRVPSVAFVSDVLEYDGAQLRGLDPGYTQILINGKKVPGAGGDRSFFVDRIPAELVERIEIVRAPSANRSGDAVAGALNIILRDAYEFDGAYVRAGALRFDDGEVKPTYGAVAAGEVGGGRLLGGFNVQGRYNPKRKFSTRFEEPGGDFVDREDQTDVRDGDDYSANVSYSRPIGTGELKLTGLYVLTDRTQTEDSIEYNDPTSTSRDNLLSVNRQIVDIDQTNLTFGLGYEFDMAGGRSEIDLGYAGFEDETFDTEEETSYDDDDTPPSFDETEGARILTDTDDTELSLKLAHKRQFTATELEFGLDYLDKARDTARQVSEVDNDVEGDPLPPYADFDRNTSTIDERRIDPYLMLSGAGQVLEWQAGLRYESTDVDVDADGDGESNDYAVLLPSASLRWNLTEDDRLNLSLGRTVRRPNFDFILPLTLEEEYGDSDFAGNPQLDPETAWGIDLGFERRLGRQGIVGVNLFYRDVTDLIEVVNTGAPSATAIGDYEEEVEEFLDENPGADENTPGYPEFDPQSFVYTAANVGDGKVYGVEFDASTPLTALGLPNTGVFVNYSWLDSSVDDEFGERRFNNQARYVYNVGFIQDLPSWGASFGASYRKQGDAELRVLAEEVRTSYGADLEVFIEKRFGENLSVRLTGSNLLDADKDEAFHKFDNAFDQFDRDYDEYELETESAGPVCQLIARYSF</sequence>
<evidence type="ECO:0000259" key="8">
    <source>
        <dbReference type="Pfam" id="PF00593"/>
    </source>
</evidence>
<feature type="compositionally biased region" description="Acidic residues" evidence="6">
    <location>
        <begin position="338"/>
        <end position="350"/>
    </location>
</feature>
<evidence type="ECO:0000256" key="6">
    <source>
        <dbReference type="SAM" id="MobiDB-lite"/>
    </source>
</evidence>
<evidence type="ECO:0000256" key="1">
    <source>
        <dbReference type="ARBA" id="ARBA00004442"/>
    </source>
</evidence>
<dbReference type="OrthoDB" id="9764669at2"/>
<comment type="subcellular location">
    <subcellularLocation>
        <location evidence="1 5">Cell outer membrane</location>
    </subcellularLocation>
</comment>
<dbReference type="Pfam" id="PF07715">
    <property type="entry name" value="Plug"/>
    <property type="match status" value="1"/>
</dbReference>
<keyword evidence="3 5" id="KW-0472">Membrane</keyword>
<dbReference type="InterPro" id="IPR012910">
    <property type="entry name" value="Plug_dom"/>
</dbReference>
<reference evidence="10 11" key="1">
    <citation type="submission" date="2019-03" db="EMBL/GenBank/DDBJ databases">
        <title>Arenimonas daejeonensis sp. nov., isolated from compost.</title>
        <authorList>
            <person name="Jeon C.O."/>
        </authorList>
    </citation>
    <scope>NUCLEOTIDE SEQUENCE [LARGE SCALE GENOMIC DNA]</scope>
    <source>
        <strain evidence="10 11">R29</strain>
    </source>
</reference>
<feature type="chain" id="PRO_5022909991" evidence="7">
    <location>
        <begin position="28"/>
        <end position="776"/>
    </location>
</feature>
<keyword evidence="10" id="KW-0675">Receptor</keyword>
<dbReference type="Gene3D" id="2.40.170.20">
    <property type="entry name" value="TonB-dependent receptor, beta-barrel domain"/>
    <property type="match status" value="1"/>
</dbReference>
<dbReference type="PANTHER" id="PTHR40980:SF4">
    <property type="entry name" value="TONB-DEPENDENT RECEPTOR-LIKE BETA-BARREL DOMAIN-CONTAINING PROTEIN"/>
    <property type="match status" value="1"/>
</dbReference>
<protein>
    <submittedName>
        <fullName evidence="10">TonB-dependent receptor</fullName>
    </submittedName>
</protein>
<feature type="signal peptide" evidence="7">
    <location>
        <begin position="1"/>
        <end position="27"/>
    </location>
</feature>
<dbReference type="AlphaFoldDB" id="A0A5C4RXB4"/>
<dbReference type="RefSeq" id="WP_139446742.1">
    <property type="nucleotide sequence ID" value="NZ_SMDR01000001.1"/>
</dbReference>
<evidence type="ECO:0000256" key="2">
    <source>
        <dbReference type="ARBA" id="ARBA00022729"/>
    </source>
</evidence>
<dbReference type="Proteomes" id="UP000305760">
    <property type="component" value="Unassembled WGS sequence"/>
</dbReference>
<comment type="similarity">
    <text evidence="5">Belongs to the TonB-dependent receptor family.</text>
</comment>
<proteinExistence type="inferred from homology"/>
<name>A0A5C4RXB4_9GAMM</name>
<feature type="domain" description="TonB-dependent receptor-like beta-barrel" evidence="8">
    <location>
        <begin position="270"/>
        <end position="731"/>
    </location>
</feature>
<dbReference type="SUPFAM" id="SSF56935">
    <property type="entry name" value="Porins"/>
    <property type="match status" value="1"/>
</dbReference>
<feature type="domain" description="TonB-dependent receptor plug" evidence="9">
    <location>
        <begin position="67"/>
        <end position="159"/>
    </location>
</feature>
<evidence type="ECO:0000256" key="5">
    <source>
        <dbReference type="RuleBase" id="RU003357"/>
    </source>
</evidence>
<dbReference type="GO" id="GO:0009279">
    <property type="term" value="C:cell outer membrane"/>
    <property type="evidence" value="ECO:0007669"/>
    <property type="project" value="UniProtKB-SubCell"/>
</dbReference>
<dbReference type="Pfam" id="PF00593">
    <property type="entry name" value="TonB_dep_Rec_b-barrel"/>
    <property type="match status" value="1"/>
</dbReference>
<dbReference type="PANTHER" id="PTHR40980">
    <property type="entry name" value="PLUG DOMAIN-CONTAINING PROTEIN"/>
    <property type="match status" value="1"/>
</dbReference>
<keyword evidence="4" id="KW-0998">Cell outer membrane</keyword>
<comment type="caution">
    <text evidence="10">The sequence shown here is derived from an EMBL/GenBank/DDBJ whole genome shotgun (WGS) entry which is preliminary data.</text>
</comment>
<dbReference type="Gene3D" id="2.170.130.10">
    <property type="entry name" value="TonB-dependent receptor, plug domain"/>
    <property type="match status" value="1"/>
</dbReference>
<gene>
    <name evidence="10" type="ORF">E1B00_06345</name>
</gene>
<dbReference type="EMBL" id="SMDR01000001">
    <property type="protein sequence ID" value="TNJ35371.1"/>
    <property type="molecule type" value="Genomic_DNA"/>
</dbReference>
<dbReference type="InterPro" id="IPR037066">
    <property type="entry name" value="Plug_dom_sf"/>
</dbReference>
<feature type="region of interest" description="Disordered" evidence="6">
    <location>
        <begin position="338"/>
        <end position="358"/>
    </location>
</feature>
<keyword evidence="11" id="KW-1185">Reference proteome</keyword>
<evidence type="ECO:0000256" key="3">
    <source>
        <dbReference type="ARBA" id="ARBA00023136"/>
    </source>
</evidence>
<dbReference type="InterPro" id="IPR036942">
    <property type="entry name" value="Beta-barrel_TonB_sf"/>
</dbReference>
<keyword evidence="2 7" id="KW-0732">Signal</keyword>
<organism evidence="10 11">
    <name type="scientific">Arenimonas terrae</name>
    <dbReference type="NCBI Taxonomy" id="2546226"/>
    <lineage>
        <taxon>Bacteria</taxon>
        <taxon>Pseudomonadati</taxon>
        <taxon>Pseudomonadota</taxon>
        <taxon>Gammaproteobacteria</taxon>
        <taxon>Lysobacterales</taxon>
        <taxon>Lysobacteraceae</taxon>
        <taxon>Arenimonas</taxon>
    </lineage>
</organism>
<dbReference type="PROSITE" id="PS00430">
    <property type="entry name" value="TONB_DEPENDENT_REC_1"/>
    <property type="match status" value="1"/>
</dbReference>
<evidence type="ECO:0000256" key="7">
    <source>
        <dbReference type="SAM" id="SignalP"/>
    </source>
</evidence>
<accession>A0A5C4RXB4</accession>
<feature type="region of interest" description="Disordered" evidence="6">
    <location>
        <begin position="403"/>
        <end position="423"/>
    </location>
</feature>
<dbReference type="InterPro" id="IPR010916">
    <property type="entry name" value="TonB_box_CS"/>
</dbReference>
<evidence type="ECO:0000313" key="10">
    <source>
        <dbReference type="EMBL" id="TNJ35371.1"/>
    </source>
</evidence>
<keyword evidence="5" id="KW-0798">TonB box</keyword>
<dbReference type="InterPro" id="IPR000531">
    <property type="entry name" value="Beta-barrel_TonB"/>
</dbReference>
<evidence type="ECO:0000256" key="4">
    <source>
        <dbReference type="ARBA" id="ARBA00023237"/>
    </source>
</evidence>
<evidence type="ECO:0000313" key="11">
    <source>
        <dbReference type="Proteomes" id="UP000305760"/>
    </source>
</evidence>